<gene>
    <name evidence="1" type="ORF">OWV82_020551</name>
</gene>
<name>A0ACC1X6E0_MELAZ</name>
<keyword evidence="2" id="KW-1185">Reference proteome</keyword>
<organism evidence="1 2">
    <name type="scientific">Melia azedarach</name>
    <name type="common">Chinaberry tree</name>
    <dbReference type="NCBI Taxonomy" id="155640"/>
    <lineage>
        <taxon>Eukaryota</taxon>
        <taxon>Viridiplantae</taxon>
        <taxon>Streptophyta</taxon>
        <taxon>Embryophyta</taxon>
        <taxon>Tracheophyta</taxon>
        <taxon>Spermatophyta</taxon>
        <taxon>Magnoliopsida</taxon>
        <taxon>eudicotyledons</taxon>
        <taxon>Gunneridae</taxon>
        <taxon>Pentapetalae</taxon>
        <taxon>rosids</taxon>
        <taxon>malvids</taxon>
        <taxon>Sapindales</taxon>
        <taxon>Meliaceae</taxon>
        <taxon>Melia</taxon>
    </lineage>
</organism>
<accession>A0ACC1X6E0</accession>
<proteinExistence type="predicted"/>
<reference evidence="1 2" key="1">
    <citation type="journal article" date="2023" name="Science">
        <title>Complex scaffold remodeling in plant triterpene biosynthesis.</title>
        <authorList>
            <person name="De La Pena R."/>
            <person name="Hodgson H."/>
            <person name="Liu J.C."/>
            <person name="Stephenson M.J."/>
            <person name="Martin A.C."/>
            <person name="Owen C."/>
            <person name="Harkess A."/>
            <person name="Leebens-Mack J."/>
            <person name="Jimenez L.E."/>
            <person name="Osbourn A."/>
            <person name="Sattely E.S."/>
        </authorList>
    </citation>
    <scope>NUCLEOTIDE SEQUENCE [LARGE SCALE GENOMIC DNA]</scope>
    <source>
        <strain evidence="2">cv. JPN11</strain>
        <tissue evidence="1">Leaf</tissue>
    </source>
</reference>
<dbReference type="Proteomes" id="UP001164539">
    <property type="component" value="Chromosome 11"/>
</dbReference>
<evidence type="ECO:0000313" key="2">
    <source>
        <dbReference type="Proteomes" id="UP001164539"/>
    </source>
</evidence>
<protein>
    <submittedName>
        <fullName evidence="1">E3 ubiquitin-protein ligase</fullName>
    </submittedName>
</protein>
<evidence type="ECO:0000313" key="1">
    <source>
        <dbReference type="EMBL" id="KAJ4706970.1"/>
    </source>
</evidence>
<dbReference type="EMBL" id="CM051404">
    <property type="protein sequence ID" value="KAJ4706970.1"/>
    <property type="molecule type" value="Genomic_DNA"/>
</dbReference>
<comment type="caution">
    <text evidence="1">The sequence shown here is derived from an EMBL/GenBank/DDBJ whole genome shotgun (WGS) entry which is preliminary data.</text>
</comment>
<sequence length="247" mass="28229">MVLSDDDDVMLFTYDNSTDDDEVDLSTEIERRQRSDTQPQRRQQINIFEEEEVDVEHQEASVTNSVDGEEHEEEEEEVDSEEECQENKENKHEEAGGNDGSISVTLTDPGVLDCPICYEPFYHPVSQVNDEYLILQEEEDGILFILNSRKSTEQLGNVISISCIAPPYIGSYGRYDISTRDESDLSNLTFKSFASRSHKRNDTTCSIRFLLVPSYFFSSNMELKLDVCIWRAGSGIYSSLKSKKIEN</sequence>